<keyword evidence="1" id="KW-0812">Transmembrane</keyword>
<name>A0A1J4RWC1_9BACT</name>
<dbReference type="EMBL" id="MNUK01000078">
    <property type="protein sequence ID" value="OIN90254.1"/>
    <property type="molecule type" value="Genomic_DNA"/>
</dbReference>
<keyword evidence="1" id="KW-1133">Transmembrane helix</keyword>
<feature type="transmembrane region" description="Helical" evidence="1">
    <location>
        <begin position="7"/>
        <end position="28"/>
    </location>
</feature>
<sequence>MKKTVVIANLVVLLVIIIFIIGVVYLVLPSPSLPDLASSTLSDEAGDTWQHPDQKGYYSNLTRSQVLSDLQSKFVIKLGNIALPSYRLNYRVEEAYELVRDQLNSNYLEEIVYPFRESLFVNGWEPKNAPRFATLAKSDVPKISLHGVVYDAKITLRPAYSPVWARLLIWSLVFPSGYLVYLSFLRTLSSSRMRGSIK</sequence>
<evidence type="ECO:0000313" key="2">
    <source>
        <dbReference type="EMBL" id="OIN90254.1"/>
    </source>
</evidence>
<feature type="transmembrane region" description="Helical" evidence="1">
    <location>
        <begin position="163"/>
        <end position="184"/>
    </location>
</feature>
<gene>
    <name evidence="2" type="ORF">AUJ42_03370</name>
</gene>
<evidence type="ECO:0000256" key="1">
    <source>
        <dbReference type="SAM" id="Phobius"/>
    </source>
</evidence>
<accession>A0A1J4RWC1</accession>
<proteinExistence type="predicted"/>
<dbReference type="AlphaFoldDB" id="A0A1J4RWC1"/>
<organism evidence="2 3">
    <name type="scientific">Candidatus Collierbacteria bacterium CG1_02_44_10</name>
    <dbReference type="NCBI Taxonomy" id="1805087"/>
    <lineage>
        <taxon>Bacteria</taxon>
        <taxon>Candidatus Collieribacteriota</taxon>
    </lineage>
</organism>
<protein>
    <submittedName>
        <fullName evidence="2">Uncharacterized protein</fullName>
    </submittedName>
</protein>
<reference evidence="2 3" key="1">
    <citation type="journal article" date="2016" name="Environ. Microbiol.">
        <title>Genomic resolution of a cold subsurface aquifer community provides metabolic insights for novel microbes adapted to high CO concentrations.</title>
        <authorList>
            <person name="Probst A.J."/>
            <person name="Castelle C.J."/>
            <person name="Singh A."/>
            <person name="Brown C.T."/>
            <person name="Anantharaman K."/>
            <person name="Sharon I."/>
            <person name="Hug L.A."/>
            <person name="Burstein D."/>
            <person name="Emerson J.B."/>
            <person name="Thomas B.C."/>
            <person name="Banfield J.F."/>
        </authorList>
    </citation>
    <scope>NUCLEOTIDE SEQUENCE [LARGE SCALE GENOMIC DNA]</scope>
    <source>
        <strain evidence="2">CG1_02_44_10</strain>
    </source>
</reference>
<evidence type="ECO:0000313" key="3">
    <source>
        <dbReference type="Proteomes" id="UP000182345"/>
    </source>
</evidence>
<keyword evidence="1" id="KW-0472">Membrane</keyword>
<comment type="caution">
    <text evidence="2">The sequence shown here is derived from an EMBL/GenBank/DDBJ whole genome shotgun (WGS) entry which is preliminary data.</text>
</comment>
<dbReference type="Proteomes" id="UP000182345">
    <property type="component" value="Unassembled WGS sequence"/>
</dbReference>